<dbReference type="AlphaFoldDB" id="A0A378XWR4"/>
<organism evidence="1 2">
    <name type="scientific">Paenibacillus polymyxa</name>
    <name type="common">Bacillus polymyxa</name>
    <dbReference type="NCBI Taxonomy" id="1406"/>
    <lineage>
        <taxon>Bacteria</taxon>
        <taxon>Bacillati</taxon>
        <taxon>Bacillota</taxon>
        <taxon>Bacilli</taxon>
        <taxon>Bacillales</taxon>
        <taxon>Paenibacillaceae</taxon>
        <taxon>Paenibacillus</taxon>
    </lineage>
</organism>
<protein>
    <submittedName>
        <fullName evidence="1">Uncharacterized protein</fullName>
    </submittedName>
</protein>
<sequence>MSKLNVASFAMSLAGFVISVITLIIVLKG</sequence>
<name>A0A378XWR4_PAEPO</name>
<gene>
    <name evidence="1" type="ORF">NCTC10343_01333</name>
</gene>
<dbReference type="EMBL" id="UGSC01000001">
    <property type="protein sequence ID" value="SUA67574.1"/>
    <property type="molecule type" value="Genomic_DNA"/>
</dbReference>
<evidence type="ECO:0000313" key="1">
    <source>
        <dbReference type="EMBL" id="SUA67574.1"/>
    </source>
</evidence>
<evidence type="ECO:0000313" key="2">
    <source>
        <dbReference type="Proteomes" id="UP000254400"/>
    </source>
</evidence>
<accession>A0A378XWR4</accession>
<proteinExistence type="predicted"/>
<dbReference type="Proteomes" id="UP000254400">
    <property type="component" value="Unassembled WGS sequence"/>
</dbReference>
<reference evidence="1 2" key="1">
    <citation type="submission" date="2018-06" db="EMBL/GenBank/DDBJ databases">
        <authorList>
            <consortium name="Pathogen Informatics"/>
            <person name="Doyle S."/>
        </authorList>
    </citation>
    <scope>NUCLEOTIDE SEQUENCE [LARGE SCALE GENOMIC DNA]</scope>
    <source>
        <strain evidence="1 2">NCTC10343</strain>
    </source>
</reference>